<keyword evidence="6 9" id="KW-1133">Transmembrane helix</keyword>
<accession>A0ABV8UQ70</accession>
<keyword evidence="12" id="KW-1185">Reference proteome</keyword>
<protein>
    <recommendedName>
        <fullName evidence="9">TRAP transporter small permease protein</fullName>
    </recommendedName>
</protein>
<name>A0ABV8UQ70_9PROT</name>
<feature type="transmembrane region" description="Helical" evidence="9">
    <location>
        <begin position="90"/>
        <end position="108"/>
    </location>
</feature>
<comment type="caution">
    <text evidence="11">The sequence shown here is derived from an EMBL/GenBank/DDBJ whole genome shotgun (WGS) entry which is preliminary data.</text>
</comment>
<dbReference type="PANTHER" id="PTHR35011">
    <property type="entry name" value="2,3-DIKETO-L-GULONATE TRAP TRANSPORTER SMALL PERMEASE PROTEIN YIAM"/>
    <property type="match status" value="1"/>
</dbReference>
<gene>
    <name evidence="11" type="ORF">ACFOW6_17915</name>
</gene>
<evidence type="ECO:0000256" key="5">
    <source>
        <dbReference type="ARBA" id="ARBA00022692"/>
    </source>
</evidence>
<evidence type="ECO:0000259" key="10">
    <source>
        <dbReference type="Pfam" id="PF04290"/>
    </source>
</evidence>
<keyword evidence="5 9" id="KW-0812">Transmembrane</keyword>
<keyword evidence="7 9" id="KW-0472">Membrane</keyword>
<sequence length="181" mass="20058">MIAIEHLLERLSRLLTLAASLCLVAMMIQVCADVIAYNLLRAPIPGTAEIVAYYYMVGACFLPLPLAELRNSNIHVDLFYNMASWLGRRSMLLLAYTAQIAFFSILAYQSGIDALEAIAKGEVVFGRIAVPIWPGRFFLPFGFGLAAVVSLLLLTKICLQRDWEPGMEDNEGDSPISKETR</sequence>
<keyword evidence="3" id="KW-1003">Cell membrane</keyword>
<evidence type="ECO:0000256" key="6">
    <source>
        <dbReference type="ARBA" id="ARBA00022989"/>
    </source>
</evidence>
<comment type="function">
    <text evidence="9">Part of the tripartite ATP-independent periplasmic (TRAP) transport system.</text>
</comment>
<feature type="domain" description="Tripartite ATP-independent periplasmic transporters DctQ component" evidence="10">
    <location>
        <begin position="26"/>
        <end position="152"/>
    </location>
</feature>
<proteinExistence type="inferred from homology"/>
<evidence type="ECO:0000256" key="1">
    <source>
        <dbReference type="ARBA" id="ARBA00004429"/>
    </source>
</evidence>
<evidence type="ECO:0000313" key="12">
    <source>
        <dbReference type="Proteomes" id="UP001595799"/>
    </source>
</evidence>
<evidence type="ECO:0000256" key="8">
    <source>
        <dbReference type="ARBA" id="ARBA00038436"/>
    </source>
</evidence>
<dbReference type="EMBL" id="JBHSCW010000016">
    <property type="protein sequence ID" value="MFC4353423.1"/>
    <property type="molecule type" value="Genomic_DNA"/>
</dbReference>
<evidence type="ECO:0000256" key="9">
    <source>
        <dbReference type="RuleBase" id="RU369079"/>
    </source>
</evidence>
<dbReference type="Proteomes" id="UP001595799">
    <property type="component" value="Unassembled WGS sequence"/>
</dbReference>
<dbReference type="RefSeq" id="WP_382423799.1">
    <property type="nucleotide sequence ID" value="NZ_JBHSCW010000016.1"/>
</dbReference>
<feature type="transmembrane region" description="Helical" evidence="9">
    <location>
        <begin position="51"/>
        <end position="69"/>
    </location>
</feature>
<dbReference type="PANTHER" id="PTHR35011:SF10">
    <property type="entry name" value="TRAP TRANSPORTER SMALL PERMEASE PROTEIN"/>
    <property type="match status" value="1"/>
</dbReference>
<dbReference type="InterPro" id="IPR055348">
    <property type="entry name" value="DctQ"/>
</dbReference>
<comment type="subunit">
    <text evidence="9">The complex comprises the extracytoplasmic solute receptor protein and the two transmembrane proteins.</text>
</comment>
<keyword evidence="4 9" id="KW-0997">Cell inner membrane</keyword>
<evidence type="ECO:0000256" key="4">
    <source>
        <dbReference type="ARBA" id="ARBA00022519"/>
    </source>
</evidence>
<evidence type="ECO:0000256" key="2">
    <source>
        <dbReference type="ARBA" id="ARBA00022448"/>
    </source>
</evidence>
<reference evidence="12" key="1">
    <citation type="journal article" date="2019" name="Int. J. Syst. Evol. Microbiol.">
        <title>The Global Catalogue of Microorganisms (GCM) 10K type strain sequencing project: providing services to taxonomists for standard genome sequencing and annotation.</title>
        <authorList>
            <consortium name="The Broad Institute Genomics Platform"/>
            <consortium name="The Broad Institute Genome Sequencing Center for Infectious Disease"/>
            <person name="Wu L."/>
            <person name="Ma J."/>
        </authorList>
    </citation>
    <scope>NUCLEOTIDE SEQUENCE [LARGE SCALE GENOMIC DNA]</scope>
    <source>
        <strain evidence="12">CECT 8472</strain>
    </source>
</reference>
<dbReference type="Pfam" id="PF04290">
    <property type="entry name" value="DctQ"/>
    <property type="match status" value="1"/>
</dbReference>
<comment type="subcellular location">
    <subcellularLocation>
        <location evidence="1 9">Cell inner membrane</location>
        <topology evidence="1 9">Multi-pass membrane protein</topology>
    </subcellularLocation>
</comment>
<evidence type="ECO:0000256" key="7">
    <source>
        <dbReference type="ARBA" id="ARBA00023136"/>
    </source>
</evidence>
<comment type="similarity">
    <text evidence="8 9">Belongs to the TRAP transporter small permease family.</text>
</comment>
<feature type="transmembrane region" description="Helical" evidence="9">
    <location>
        <begin position="137"/>
        <end position="159"/>
    </location>
</feature>
<evidence type="ECO:0000313" key="11">
    <source>
        <dbReference type="EMBL" id="MFC4353423.1"/>
    </source>
</evidence>
<dbReference type="InterPro" id="IPR007387">
    <property type="entry name" value="TRAP_DctQ"/>
</dbReference>
<keyword evidence="2 9" id="KW-0813">Transport</keyword>
<evidence type="ECO:0000256" key="3">
    <source>
        <dbReference type="ARBA" id="ARBA00022475"/>
    </source>
</evidence>
<organism evidence="11 12">
    <name type="scientific">Fodinicurvata halophila</name>
    <dbReference type="NCBI Taxonomy" id="1419723"/>
    <lineage>
        <taxon>Bacteria</taxon>
        <taxon>Pseudomonadati</taxon>
        <taxon>Pseudomonadota</taxon>
        <taxon>Alphaproteobacteria</taxon>
        <taxon>Rhodospirillales</taxon>
        <taxon>Rhodovibrionaceae</taxon>
        <taxon>Fodinicurvata</taxon>
    </lineage>
</organism>
<comment type="caution">
    <text evidence="9">Lacks conserved residue(s) required for the propagation of feature annotation.</text>
</comment>